<dbReference type="Gene3D" id="3.30.565.10">
    <property type="entry name" value="Histidine kinase-like ATPase, C-terminal domain"/>
    <property type="match status" value="1"/>
</dbReference>
<organism evidence="7 8">
    <name type="scientific">Mesoterricola silvestris</name>
    <dbReference type="NCBI Taxonomy" id="2927979"/>
    <lineage>
        <taxon>Bacteria</taxon>
        <taxon>Pseudomonadati</taxon>
        <taxon>Acidobacteriota</taxon>
        <taxon>Holophagae</taxon>
        <taxon>Holophagales</taxon>
        <taxon>Holophagaceae</taxon>
        <taxon>Mesoterricola</taxon>
    </lineage>
</organism>
<protein>
    <recommendedName>
        <fullName evidence="2">histidine kinase</fullName>
        <ecNumber evidence="2">2.7.13.3</ecNumber>
    </recommendedName>
</protein>
<gene>
    <name evidence="7" type="ORF">METEAL_11710</name>
</gene>
<keyword evidence="6" id="KW-0902">Two-component regulatory system</keyword>
<dbReference type="SUPFAM" id="SSF55874">
    <property type="entry name" value="ATPase domain of HSP90 chaperone/DNA topoisomerase II/histidine kinase"/>
    <property type="match status" value="1"/>
</dbReference>
<dbReference type="RefSeq" id="WP_316414899.1">
    <property type="nucleotide sequence ID" value="NZ_AP027080.1"/>
</dbReference>
<proteinExistence type="predicted"/>
<dbReference type="PANTHER" id="PTHR44936">
    <property type="entry name" value="SENSOR PROTEIN CREC"/>
    <property type="match status" value="1"/>
</dbReference>
<dbReference type="InterPro" id="IPR050980">
    <property type="entry name" value="2C_sensor_his_kinase"/>
</dbReference>
<reference evidence="8" key="1">
    <citation type="journal article" date="2023" name="Int. J. Syst. Evol. Microbiol.">
        <title>Mesoterricola silvestris gen. nov., sp. nov., Mesoterricola sediminis sp. nov., Geothrix oryzae sp. nov., Geothrix edaphica sp. nov., Geothrix rubra sp. nov., and Geothrix limicola sp. nov., six novel members of Acidobacteriota isolated from soils.</title>
        <authorList>
            <person name="Itoh H."/>
            <person name="Sugisawa Y."/>
            <person name="Mise K."/>
            <person name="Xu Z."/>
            <person name="Kuniyasu M."/>
            <person name="Ushijima N."/>
            <person name="Kawano K."/>
            <person name="Kobayashi E."/>
            <person name="Shiratori Y."/>
            <person name="Masuda Y."/>
            <person name="Senoo K."/>
        </authorList>
    </citation>
    <scope>NUCLEOTIDE SEQUENCE [LARGE SCALE GENOMIC DNA]</scope>
    <source>
        <strain evidence="8">W79</strain>
    </source>
</reference>
<evidence type="ECO:0000313" key="7">
    <source>
        <dbReference type="EMBL" id="BDU71997.1"/>
    </source>
</evidence>
<dbReference type="EC" id="2.7.13.3" evidence="2"/>
<keyword evidence="3" id="KW-0597">Phosphoprotein</keyword>
<dbReference type="PANTHER" id="PTHR44936:SF9">
    <property type="entry name" value="SENSOR PROTEIN CREC"/>
    <property type="match status" value="1"/>
</dbReference>
<dbReference type="GO" id="GO:0000160">
    <property type="term" value="P:phosphorelay signal transduction system"/>
    <property type="evidence" value="ECO:0007669"/>
    <property type="project" value="UniProtKB-KW"/>
</dbReference>
<keyword evidence="8" id="KW-1185">Reference proteome</keyword>
<evidence type="ECO:0000256" key="2">
    <source>
        <dbReference type="ARBA" id="ARBA00012438"/>
    </source>
</evidence>
<sequence>MDPSDSSPADRADRLRGLGFRDPAEASFLSGLTHELRNAAFGFSAILDAFQARYADREEALRYGQALRMHLEQLTGFVEELGAYGNPGLGSPGPLSLPGVLGEAVATCEPRARDSGRTLRLEWEGPPLQVLGDGTALREAFVALLRWALGQGTAPVVLAAGPSAAGHLDGVQAAGLDPARVFEPFYFRAAGMGRLALPVARRILEAHGGTLSAAPGPGGGLRILFHLPSP</sequence>
<dbReference type="EMBL" id="AP027080">
    <property type="protein sequence ID" value="BDU71997.1"/>
    <property type="molecule type" value="Genomic_DNA"/>
</dbReference>
<evidence type="ECO:0000256" key="3">
    <source>
        <dbReference type="ARBA" id="ARBA00022553"/>
    </source>
</evidence>
<evidence type="ECO:0000313" key="8">
    <source>
        <dbReference type="Proteomes" id="UP001238179"/>
    </source>
</evidence>
<evidence type="ECO:0000256" key="1">
    <source>
        <dbReference type="ARBA" id="ARBA00000085"/>
    </source>
</evidence>
<dbReference type="InterPro" id="IPR036890">
    <property type="entry name" value="HATPase_C_sf"/>
</dbReference>
<dbReference type="GO" id="GO:0004673">
    <property type="term" value="F:protein histidine kinase activity"/>
    <property type="evidence" value="ECO:0007669"/>
    <property type="project" value="UniProtKB-EC"/>
</dbReference>
<evidence type="ECO:0000256" key="4">
    <source>
        <dbReference type="ARBA" id="ARBA00022679"/>
    </source>
</evidence>
<dbReference type="KEGG" id="msil:METEAL_11710"/>
<dbReference type="AlphaFoldDB" id="A0AA48GIN8"/>
<dbReference type="Proteomes" id="UP001238179">
    <property type="component" value="Chromosome"/>
</dbReference>
<evidence type="ECO:0000256" key="5">
    <source>
        <dbReference type="ARBA" id="ARBA00022777"/>
    </source>
</evidence>
<name>A0AA48GIN8_9BACT</name>
<comment type="catalytic activity">
    <reaction evidence="1">
        <text>ATP + protein L-histidine = ADP + protein N-phospho-L-histidine.</text>
        <dbReference type="EC" id="2.7.13.3"/>
    </reaction>
</comment>
<accession>A0AA48GIN8</accession>
<evidence type="ECO:0000256" key="6">
    <source>
        <dbReference type="ARBA" id="ARBA00023012"/>
    </source>
</evidence>
<keyword evidence="5" id="KW-0418">Kinase</keyword>
<keyword evidence="4" id="KW-0808">Transferase</keyword>